<evidence type="ECO:0000313" key="1">
    <source>
        <dbReference type="EMBL" id="MPC73846.1"/>
    </source>
</evidence>
<reference evidence="1 2" key="1">
    <citation type="submission" date="2019-05" db="EMBL/GenBank/DDBJ databases">
        <title>Another draft genome of Portunus trituberculatus and its Hox gene families provides insights of decapod evolution.</title>
        <authorList>
            <person name="Jeong J.-H."/>
            <person name="Song I."/>
            <person name="Kim S."/>
            <person name="Choi T."/>
            <person name="Kim D."/>
            <person name="Ryu S."/>
            <person name="Kim W."/>
        </authorList>
    </citation>
    <scope>NUCLEOTIDE SEQUENCE [LARGE SCALE GENOMIC DNA]</scope>
    <source>
        <tissue evidence="1">Muscle</tissue>
    </source>
</reference>
<comment type="caution">
    <text evidence="1">The sequence shown here is derived from an EMBL/GenBank/DDBJ whole genome shotgun (WGS) entry which is preliminary data.</text>
</comment>
<organism evidence="1 2">
    <name type="scientific">Portunus trituberculatus</name>
    <name type="common">Swimming crab</name>
    <name type="synonym">Neptunus trituberculatus</name>
    <dbReference type="NCBI Taxonomy" id="210409"/>
    <lineage>
        <taxon>Eukaryota</taxon>
        <taxon>Metazoa</taxon>
        <taxon>Ecdysozoa</taxon>
        <taxon>Arthropoda</taxon>
        <taxon>Crustacea</taxon>
        <taxon>Multicrustacea</taxon>
        <taxon>Malacostraca</taxon>
        <taxon>Eumalacostraca</taxon>
        <taxon>Eucarida</taxon>
        <taxon>Decapoda</taxon>
        <taxon>Pleocyemata</taxon>
        <taxon>Brachyura</taxon>
        <taxon>Eubrachyura</taxon>
        <taxon>Portunoidea</taxon>
        <taxon>Portunidae</taxon>
        <taxon>Portuninae</taxon>
        <taxon>Portunus</taxon>
    </lineage>
</organism>
<dbReference type="AlphaFoldDB" id="A0A5B7HVV2"/>
<name>A0A5B7HVV2_PORTR</name>
<dbReference type="EMBL" id="VSRR010037666">
    <property type="protein sequence ID" value="MPC73846.1"/>
    <property type="molecule type" value="Genomic_DNA"/>
</dbReference>
<keyword evidence="2" id="KW-1185">Reference proteome</keyword>
<evidence type="ECO:0000313" key="2">
    <source>
        <dbReference type="Proteomes" id="UP000324222"/>
    </source>
</evidence>
<protein>
    <submittedName>
        <fullName evidence="1">Uncharacterized protein</fullName>
    </submittedName>
</protein>
<accession>A0A5B7HVV2</accession>
<gene>
    <name evidence="1" type="ORF">E2C01_068186</name>
</gene>
<dbReference type="Proteomes" id="UP000324222">
    <property type="component" value="Unassembled WGS sequence"/>
</dbReference>
<proteinExistence type="predicted"/>
<sequence>MRIPGGVMSQGFQPISVIGRQECLDAANQYEGQCACKTRPGCVSLGSDYGRCSRNFPGKKVAVFICLCEAVAVSRDPVFKIFPNGSLQRLVQGSSTPSGM</sequence>